<evidence type="ECO:0000313" key="1">
    <source>
        <dbReference type="EMBL" id="KAL2288972.1"/>
    </source>
</evidence>
<proteinExistence type="predicted"/>
<name>A0ABR4F2R3_9PEZI</name>
<gene>
    <name evidence="1" type="ORF">FJTKL_02841</name>
</gene>
<protein>
    <submittedName>
        <fullName evidence="1">Uncharacterized protein</fullName>
    </submittedName>
</protein>
<dbReference type="Proteomes" id="UP001600888">
    <property type="component" value="Unassembled WGS sequence"/>
</dbReference>
<dbReference type="EMBL" id="JBAWTH010000014">
    <property type="protein sequence ID" value="KAL2288972.1"/>
    <property type="molecule type" value="Genomic_DNA"/>
</dbReference>
<accession>A0ABR4F2R3</accession>
<sequence length="91" mass="9983">MIIKNSCEVYLFCPKGLTTTTEASACYTLVRSQTVLVYHAPASLFPLPITTTSPTEPASSCLKEPQAEPQALTTPYRFLNPTAEKDVLFAR</sequence>
<reference evidence="1 2" key="1">
    <citation type="submission" date="2024-03" db="EMBL/GenBank/DDBJ databases">
        <title>A high-quality draft genome sequence of Diaporthe vaccinii, a causative agent of upright dieback and viscid rot disease in cranberry plants.</title>
        <authorList>
            <person name="Sarrasin M."/>
            <person name="Lang B.F."/>
            <person name="Burger G."/>
        </authorList>
    </citation>
    <scope>NUCLEOTIDE SEQUENCE [LARGE SCALE GENOMIC DNA]</scope>
    <source>
        <strain evidence="1 2">IS7</strain>
    </source>
</reference>
<organism evidence="1 2">
    <name type="scientific">Diaporthe vaccinii</name>
    <dbReference type="NCBI Taxonomy" id="105482"/>
    <lineage>
        <taxon>Eukaryota</taxon>
        <taxon>Fungi</taxon>
        <taxon>Dikarya</taxon>
        <taxon>Ascomycota</taxon>
        <taxon>Pezizomycotina</taxon>
        <taxon>Sordariomycetes</taxon>
        <taxon>Sordariomycetidae</taxon>
        <taxon>Diaporthales</taxon>
        <taxon>Diaporthaceae</taxon>
        <taxon>Diaporthe</taxon>
        <taxon>Diaporthe eres species complex</taxon>
    </lineage>
</organism>
<evidence type="ECO:0000313" key="2">
    <source>
        <dbReference type="Proteomes" id="UP001600888"/>
    </source>
</evidence>
<keyword evidence="2" id="KW-1185">Reference proteome</keyword>
<comment type="caution">
    <text evidence="1">The sequence shown here is derived from an EMBL/GenBank/DDBJ whole genome shotgun (WGS) entry which is preliminary data.</text>
</comment>